<dbReference type="EMBL" id="WUUU01000063">
    <property type="protein sequence ID" value="MXR20796.1"/>
    <property type="molecule type" value="Genomic_DNA"/>
</dbReference>
<feature type="transmembrane region" description="Helical" evidence="2">
    <location>
        <begin position="20"/>
        <end position="38"/>
    </location>
</feature>
<evidence type="ECO:0000313" key="4">
    <source>
        <dbReference type="Proteomes" id="UP000471521"/>
    </source>
</evidence>
<accession>A0A6B0SJU8</accession>
<feature type="region of interest" description="Disordered" evidence="1">
    <location>
        <begin position="172"/>
        <end position="213"/>
    </location>
</feature>
<feature type="compositionally biased region" description="Basic and acidic residues" evidence="1">
    <location>
        <begin position="172"/>
        <end position="184"/>
    </location>
</feature>
<dbReference type="OrthoDB" id="292594at2157"/>
<evidence type="ECO:0000256" key="2">
    <source>
        <dbReference type="SAM" id="Phobius"/>
    </source>
</evidence>
<name>A0A6B0SJU8_9EURY</name>
<keyword evidence="2" id="KW-0812">Transmembrane</keyword>
<dbReference type="AlphaFoldDB" id="A0A6B0SJU8"/>
<evidence type="ECO:0000256" key="1">
    <source>
        <dbReference type="SAM" id="MobiDB-lite"/>
    </source>
</evidence>
<comment type="caution">
    <text evidence="3">The sequence shown here is derived from an EMBL/GenBank/DDBJ whole genome shotgun (WGS) entry which is preliminary data.</text>
</comment>
<protein>
    <submittedName>
        <fullName evidence="3">Uncharacterized protein</fullName>
    </submittedName>
</protein>
<proteinExistence type="predicted"/>
<evidence type="ECO:0000313" key="3">
    <source>
        <dbReference type="EMBL" id="MXR20796.1"/>
    </source>
</evidence>
<keyword evidence="4" id="KW-1185">Reference proteome</keyword>
<gene>
    <name evidence="3" type="ORF">GRX66_09355</name>
</gene>
<organism evidence="3 4">
    <name type="scientific">Halobacterium bonnevillei</name>
    <dbReference type="NCBI Taxonomy" id="2692200"/>
    <lineage>
        <taxon>Archaea</taxon>
        <taxon>Methanobacteriati</taxon>
        <taxon>Methanobacteriota</taxon>
        <taxon>Stenosarchaea group</taxon>
        <taxon>Halobacteria</taxon>
        <taxon>Halobacteriales</taxon>
        <taxon>Halobacteriaceae</taxon>
        <taxon>Halobacterium</taxon>
    </lineage>
</organism>
<keyword evidence="2" id="KW-0472">Membrane</keyword>
<dbReference type="Proteomes" id="UP000471521">
    <property type="component" value="Unassembled WGS sequence"/>
</dbReference>
<keyword evidence="2" id="KW-1133">Transmembrane helix</keyword>
<dbReference type="RefSeq" id="WP_159526317.1">
    <property type="nucleotide sequence ID" value="NZ_WUUU01000063.1"/>
</dbReference>
<reference evidence="3 4" key="1">
    <citation type="submission" date="2019-12" db="EMBL/GenBank/DDBJ databases">
        <title>Isolation and characterization of three novel carbon monoxide-oxidizing members of Halobacteria from salione crusts and soils.</title>
        <authorList>
            <person name="Myers M.R."/>
            <person name="King G.M."/>
        </authorList>
    </citation>
    <scope>NUCLEOTIDE SEQUENCE [LARGE SCALE GENOMIC DNA]</scope>
    <source>
        <strain evidence="3 4">PCN9</strain>
    </source>
</reference>
<feature type="transmembrane region" description="Helical" evidence="2">
    <location>
        <begin position="45"/>
        <end position="64"/>
    </location>
</feature>
<sequence length="213" mass="22597">MSEEGSFDVETVARVWSVGLQWPWAVLLVVMLGGNFLFAADQTVLGIAVLVAGLGTAVAGVRTVNRHSADALADGTRNVRRAVAAELDRDDASTSYSLAAGSGSVYGLHCSKRYDLTVVTLGETALTVHHDAAVNLLNTTWTVGDQTEQIPYERITSVTEEDGTLRMELVDGETKSLPTDERPGELLASLSNRLEDSDTPGVGPTLLPSAAKE</sequence>